<keyword evidence="11" id="KW-1185">Reference proteome</keyword>
<dbReference type="PANTHER" id="PTHR21299:SF2">
    <property type="entry name" value="CYTIDYLATE KINASE"/>
    <property type="match status" value="1"/>
</dbReference>
<evidence type="ECO:0000313" key="10">
    <source>
        <dbReference type="EMBL" id="SHJ53713.1"/>
    </source>
</evidence>
<reference evidence="10 11" key="1">
    <citation type="submission" date="2016-11" db="EMBL/GenBank/DDBJ databases">
        <authorList>
            <person name="Jaros S."/>
            <person name="Januszkiewicz K."/>
            <person name="Wedrychowicz H."/>
        </authorList>
    </citation>
    <scope>NUCLEOTIDE SEQUENCE [LARGE SCALE GENOMIC DNA]</scope>
    <source>
        <strain evidence="10 11">DSM 15929</strain>
    </source>
</reference>
<organism evidence="10 11">
    <name type="scientific">Anaerocolumna jejuensis DSM 15929</name>
    <dbReference type="NCBI Taxonomy" id="1121322"/>
    <lineage>
        <taxon>Bacteria</taxon>
        <taxon>Bacillati</taxon>
        <taxon>Bacillota</taxon>
        <taxon>Clostridia</taxon>
        <taxon>Lachnospirales</taxon>
        <taxon>Lachnospiraceae</taxon>
        <taxon>Anaerocolumna</taxon>
    </lineage>
</organism>
<comment type="subcellular location">
    <subcellularLocation>
        <location evidence="8">Cytoplasm</location>
    </subcellularLocation>
</comment>
<proteinExistence type="inferred from homology"/>
<comment type="catalytic activity">
    <reaction evidence="7 8">
        <text>CMP + ATP = CDP + ADP</text>
        <dbReference type="Rhea" id="RHEA:11600"/>
        <dbReference type="ChEBI" id="CHEBI:30616"/>
        <dbReference type="ChEBI" id="CHEBI:58069"/>
        <dbReference type="ChEBI" id="CHEBI:60377"/>
        <dbReference type="ChEBI" id="CHEBI:456216"/>
        <dbReference type="EC" id="2.7.4.25"/>
    </reaction>
</comment>
<evidence type="ECO:0000256" key="1">
    <source>
        <dbReference type="ARBA" id="ARBA00009427"/>
    </source>
</evidence>
<dbReference type="InterPro" id="IPR003136">
    <property type="entry name" value="Cytidylate_kin"/>
</dbReference>
<gene>
    <name evidence="8" type="primary">cmk</name>
    <name evidence="10" type="ORF">SAMN02745136_00317</name>
</gene>
<dbReference type="RefSeq" id="WP_073272271.1">
    <property type="nucleotide sequence ID" value="NZ_FRAC01000006.1"/>
</dbReference>
<dbReference type="CDD" id="cd02020">
    <property type="entry name" value="CMPK"/>
    <property type="match status" value="1"/>
</dbReference>
<dbReference type="OrthoDB" id="9807434at2"/>
<evidence type="ECO:0000256" key="8">
    <source>
        <dbReference type="HAMAP-Rule" id="MF_00238"/>
    </source>
</evidence>
<keyword evidence="4 8" id="KW-0418">Kinase</keyword>
<evidence type="ECO:0000256" key="5">
    <source>
        <dbReference type="ARBA" id="ARBA00022840"/>
    </source>
</evidence>
<evidence type="ECO:0000256" key="4">
    <source>
        <dbReference type="ARBA" id="ARBA00022777"/>
    </source>
</evidence>
<keyword evidence="2 8" id="KW-0808">Transferase</keyword>
<dbReference type="HAMAP" id="MF_00238">
    <property type="entry name" value="Cytidyl_kinase_type1"/>
    <property type="match status" value="1"/>
</dbReference>
<feature type="domain" description="Cytidylate kinase" evidence="9">
    <location>
        <begin position="10"/>
        <end position="223"/>
    </location>
</feature>
<dbReference type="GO" id="GO:0036430">
    <property type="term" value="F:CMP kinase activity"/>
    <property type="evidence" value="ECO:0007669"/>
    <property type="project" value="RHEA"/>
</dbReference>
<dbReference type="GO" id="GO:0005829">
    <property type="term" value="C:cytosol"/>
    <property type="evidence" value="ECO:0007669"/>
    <property type="project" value="TreeGrafter"/>
</dbReference>
<evidence type="ECO:0000256" key="3">
    <source>
        <dbReference type="ARBA" id="ARBA00022741"/>
    </source>
</evidence>
<protein>
    <recommendedName>
        <fullName evidence="8">Cytidylate kinase</fullName>
        <shortName evidence="8">CK</shortName>
        <ecNumber evidence="8">2.7.4.25</ecNumber>
    </recommendedName>
    <alternativeName>
        <fullName evidence="8">Cytidine monophosphate kinase</fullName>
        <shortName evidence="8">CMP kinase</shortName>
    </alternativeName>
</protein>
<dbReference type="GO" id="GO:0006220">
    <property type="term" value="P:pyrimidine nucleotide metabolic process"/>
    <property type="evidence" value="ECO:0007669"/>
    <property type="project" value="UniProtKB-UniRule"/>
</dbReference>
<dbReference type="GO" id="GO:0015949">
    <property type="term" value="P:nucleobase-containing small molecule interconversion"/>
    <property type="evidence" value="ECO:0007669"/>
    <property type="project" value="TreeGrafter"/>
</dbReference>
<dbReference type="NCBIfam" id="TIGR00017">
    <property type="entry name" value="cmk"/>
    <property type="match status" value="1"/>
</dbReference>
<evidence type="ECO:0000256" key="7">
    <source>
        <dbReference type="ARBA" id="ARBA00048478"/>
    </source>
</evidence>
<accession>A0A1M6K3Z6</accession>
<name>A0A1M6K3Z6_9FIRM</name>
<feature type="binding site" evidence="8">
    <location>
        <begin position="14"/>
        <end position="22"/>
    </location>
    <ligand>
        <name>ATP</name>
        <dbReference type="ChEBI" id="CHEBI:30616"/>
    </ligand>
</feature>
<dbReference type="EC" id="2.7.4.25" evidence="8"/>
<keyword evidence="5 8" id="KW-0067">ATP-binding</keyword>
<dbReference type="STRING" id="1121322.SAMN02745136_00317"/>
<evidence type="ECO:0000256" key="6">
    <source>
        <dbReference type="ARBA" id="ARBA00047615"/>
    </source>
</evidence>
<dbReference type="EMBL" id="FRAC01000006">
    <property type="protein sequence ID" value="SHJ53713.1"/>
    <property type="molecule type" value="Genomic_DNA"/>
</dbReference>
<dbReference type="InterPro" id="IPR011994">
    <property type="entry name" value="Cytidylate_kinase_dom"/>
</dbReference>
<dbReference type="GO" id="GO:0036431">
    <property type="term" value="F:dCMP kinase activity"/>
    <property type="evidence" value="ECO:0007669"/>
    <property type="project" value="InterPro"/>
</dbReference>
<dbReference type="Gene3D" id="3.40.50.300">
    <property type="entry name" value="P-loop containing nucleotide triphosphate hydrolases"/>
    <property type="match status" value="1"/>
</dbReference>
<sequence length="227" mass="25183">MQKEQKYYSIAIDGPAGAGKSTIAKLVAKELQFIYVDTGAMYRAIGLLAVKEGVDMKEEETLGALARKADINLKYENGRQQIYLNGENVTDDIRTEEAGKMASAVGKVKAVREKMVDLQKKIAESDHVIMDGRDIGTVVLPLADLKVYLTADARVRAERRFKELTEKGISCNIEEIEKDIVARDYQDMNREASPLKQAEDAVALDCSYMTIEEVAASIINLFRKAVS</sequence>
<dbReference type="Proteomes" id="UP000184386">
    <property type="component" value="Unassembled WGS sequence"/>
</dbReference>
<keyword evidence="3 8" id="KW-0547">Nucleotide-binding</keyword>
<evidence type="ECO:0000256" key="2">
    <source>
        <dbReference type="ARBA" id="ARBA00022679"/>
    </source>
</evidence>
<evidence type="ECO:0000259" key="9">
    <source>
        <dbReference type="Pfam" id="PF02224"/>
    </source>
</evidence>
<dbReference type="GO" id="GO:0005524">
    <property type="term" value="F:ATP binding"/>
    <property type="evidence" value="ECO:0007669"/>
    <property type="project" value="UniProtKB-UniRule"/>
</dbReference>
<evidence type="ECO:0000313" key="11">
    <source>
        <dbReference type="Proteomes" id="UP000184386"/>
    </source>
</evidence>
<keyword evidence="8" id="KW-0963">Cytoplasm</keyword>
<dbReference type="InterPro" id="IPR027417">
    <property type="entry name" value="P-loop_NTPase"/>
</dbReference>
<dbReference type="SUPFAM" id="SSF52540">
    <property type="entry name" value="P-loop containing nucleoside triphosphate hydrolases"/>
    <property type="match status" value="1"/>
</dbReference>
<dbReference type="Pfam" id="PF02224">
    <property type="entry name" value="Cytidylate_kin"/>
    <property type="match status" value="1"/>
</dbReference>
<dbReference type="AlphaFoldDB" id="A0A1M6K3Z6"/>
<dbReference type="PANTHER" id="PTHR21299">
    <property type="entry name" value="CYTIDYLATE KINASE/PANTOATE-BETA-ALANINE LIGASE"/>
    <property type="match status" value="1"/>
</dbReference>
<comment type="catalytic activity">
    <reaction evidence="6 8">
        <text>dCMP + ATP = dCDP + ADP</text>
        <dbReference type="Rhea" id="RHEA:25094"/>
        <dbReference type="ChEBI" id="CHEBI:30616"/>
        <dbReference type="ChEBI" id="CHEBI:57566"/>
        <dbReference type="ChEBI" id="CHEBI:58593"/>
        <dbReference type="ChEBI" id="CHEBI:456216"/>
        <dbReference type="EC" id="2.7.4.25"/>
    </reaction>
</comment>
<comment type="similarity">
    <text evidence="1 8">Belongs to the cytidylate kinase family. Type 1 subfamily.</text>
</comment>